<evidence type="ECO:0000256" key="1">
    <source>
        <dbReference type="ARBA" id="ARBA00022603"/>
    </source>
</evidence>
<proteinExistence type="predicted"/>
<gene>
    <name evidence="4" type="ORF">MTIM_43100</name>
</gene>
<dbReference type="Gene3D" id="3.40.50.150">
    <property type="entry name" value="Vaccinia Virus protein VP39"/>
    <property type="match status" value="1"/>
</dbReference>
<dbReference type="AlphaFoldDB" id="A0A7I9ZBQ5"/>
<dbReference type="GO" id="GO:0008171">
    <property type="term" value="F:O-methyltransferase activity"/>
    <property type="evidence" value="ECO:0007669"/>
    <property type="project" value="InterPro"/>
</dbReference>
<reference evidence="4 5" key="1">
    <citation type="journal article" date="2019" name="Emerg. Microbes Infect.">
        <title>Comprehensive subspecies identification of 175 nontuberculous mycobacteria species based on 7547 genomic profiles.</title>
        <authorList>
            <person name="Matsumoto Y."/>
            <person name="Kinjo T."/>
            <person name="Motooka D."/>
            <person name="Nabeya D."/>
            <person name="Jung N."/>
            <person name="Uechi K."/>
            <person name="Horii T."/>
            <person name="Iida T."/>
            <person name="Fujita J."/>
            <person name="Nakamura S."/>
        </authorList>
    </citation>
    <scope>NUCLEOTIDE SEQUENCE [LARGE SCALE GENOMIC DNA]</scope>
    <source>
        <strain evidence="4 5">JCM 30726</strain>
    </source>
</reference>
<dbReference type="InterPro" id="IPR002935">
    <property type="entry name" value="SAM_O-MeTrfase"/>
</dbReference>
<dbReference type="Proteomes" id="UP000465301">
    <property type="component" value="Unassembled WGS sequence"/>
</dbReference>
<dbReference type="PANTHER" id="PTHR43167">
    <property type="entry name" value="PUTATIVE (AFU_ORTHOLOGUE AFUA_6G01830)-RELATED"/>
    <property type="match status" value="1"/>
</dbReference>
<name>A0A7I9ZBQ5_9MYCO</name>
<evidence type="ECO:0000256" key="2">
    <source>
        <dbReference type="ARBA" id="ARBA00022679"/>
    </source>
</evidence>
<evidence type="ECO:0000256" key="3">
    <source>
        <dbReference type="ARBA" id="ARBA00022691"/>
    </source>
</evidence>
<dbReference type="PROSITE" id="PS51682">
    <property type="entry name" value="SAM_OMT_I"/>
    <property type="match status" value="1"/>
</dbReference>
<dbReference type="EMBL" id="BLLA01000001">
    <property type="protein sequence ID" value="GFG98431.1"/>
    <property type="molecule type" value="Genomic_DNA"/>
</dbReference>
<dbReference type="CDD" id="cd02440">
    <property type="entry name" value="AdoMet_MTases"/>
    <property type="match status" value="1"/>
</dbReference>
<keyword evidence="5" id="KW-1185">Reference proteome</keyword>
<evidence type="ECO:0000313" key="4">
    <source>
        <dbReference type="EMBL" id="GFG98431.1"/>
    </source>
</evidence>
<keyword evidence="2 4" id="KW-0808">Transferase</keyword>
<dbReference type="InterPro" id="IPR029063">
    <property type="entry name" value="SAM-dependent_MTases_sf"/>
</dbReference>
<dbReference type="Pfam" id="PF13578">
    <property type="entry name" value="Methyltransf_24"/>
    <property type="match status" value="1"/>
</dbReference>
<dbReference type="SUPFAM" id="SSF53335">
    <property type="entry name" value="S-adenosyl-L-methionine-dependent methyltransferases"/>
    <property type="match status" value="1"/>
</dbReference>
<keyword evidence="3" id="KW-0949">S-adenosyl-L-methionine</keyword>
<organism evidence="4 5">
    <name type="scientific">Mycobacterium timonense</name>
    <dbReference type="NCBI Taxonomy" id="701043"/>
    <lineage>
        <taxon>Bacteria</taxon>
        <taxon>Bacillati</taxon>
        <taxon>Actinomycetota</taxon>
        <taxon>Actinomycetes</taxon>
        <taxon>Mycobacteriales</taxon>
        <taxon>Mycobacteriaceae</taxon>
        <taxon>Mycobacterium</taxon>
        <taxon>Mycobacterium avium complex (MAC)</taxon>
    </lineage>
</organism>
<evidence type="ECO:0000313" key="5">
    <source>
        <dbReference type="Proteomes" id="UP000465301"/>
    </source>
</evidence>
<accession>A0A7I9ZBQ5</accession>
<comment type="caution">
    <text evidence="4">The sequence shown here is derived from an EMBL/GenBank/DDBJ whole genome shotgun (WGS) entry which is preliminary data.</text>
</comment>
<dbReference type="GO" id="GO:0032259">
    <property type="term" value="P:methylation"/>
    <property type="evidence" value="ECO:0007669"/>
    <property type="project" value="UniProtKB-KW"/>
</dbReference>
<keyword evidence="1 4" id="KW-0489">Methyltransferase</keyword>
<dbReference type="PANTHER" id="PTHR43167:SF1">
    <property type="entry name" value="PUTATIVE (AFU_ORTHOLOGUE AFUA_6G01830)-RELATED"/>
    <property type="match status" value="1"/>
</dbReference>
<protein>
    <submittedName>
        <fullName evidence="4">Putative O-methyltransferase, family 3</fullName>
    </submittedName>
</protein>
<sequence length="272" mass="29034">MAPRPGLVKLICAERGAADGLPAPTQAARLGPIARLLTRAGPALTVAGLGLPVMTTTLQDPRVASTLDRMYAESKNQMSLLRERRGSFDQPMTAQERAEAMSEFYIPVTPEAGRLLYSLVRATRPATVVEFGMSFGISAVHLAAAVRDNGSGRVVTTELSASKIAAAKQTFAETGLDDVITILDGDALTTLQSLDGAVDFLLLDGWKDLYLPVIELLEPRLSTGALVIADNASSADMAPYLDRVRDQANGYVSFNFNVRDSDSMEISCRTAG</sequence>